<name>A0A1I5QXE3_9SPHN</name>
<dbReference type="STRING" id="634430.SAMN04488241_102358"/>
<keyword evidence="2" id="KW-1185">Reference proteome</keyword>
<reference evidence="1 2" key="1">
    <citation type="submission" date="2016-10" db="EMBL/GenBank/DDBJ databases">
        <authorList>
            <person name="de Groot N.N."/>
        </authorList>
    </citation>
    <scope>NUCLEOTIDE SEQUENCE [LARGE SCALE GENOMIC DNA]</scope>
    <source>
        <strain evidence="1 2">CGMCC 1.9113</strain>
    </source>
</reference>
<organism evidence="1 2">
    <name type="scientific">Sphingomonas rubra</name>
    <dbReference type="NCBI Taxonomy" id="634430"/>
    <lineage>
        <taxon>Bacteria</taxon>
        <taxon>Pseudomonadati</taxon>
        <taxon>Pseudomonadota</taxon>
        <taxon>Alphaproteobacteria</taxon>
        <taxon>Sphingomonadales</taxon>
        <taxon>Sphingomonadaceae</taxon>
        <taxon>Sphingomonas</taxon>
    </lineage>
</organism>
<protein>
    <submittedName>
        <fullName evidence="1">Uncharacterized protein</fullName>
    </submittedName>
</protein>
<gene>
    <name evidence="1" type="ORF">SAMN04488241_102358</name>
</gene>
<dbReference type="EMBL" id="FOXP01000002">
    <property type="protein sequence ID" value="SFP50922.1"/>
    <property type="molecule type" value="Genomic_DNA"/>
</dbReference>
<evidence type="ECO:0000313" key="1">
    <source>
        <dbReference type="EMBL" id="SFP50922.1"/>
    </source>
</evidence>
<evidence type="ECO:0000313" key="2">
    <source>
        <dbReference type="Proteomes" id="UP000199586"/>
    </source>
</evidence>
<sequence>MSGYAEPWTLDQVETSAKLLRHAGLVPASTVPQTNKLLISGRHGPRIKSGVTKKNYPSRSFAEIPIKSGMTEE</sequence>
<accession>A0A1I5QXE3</accession>
<dbReference type="Proteomes" id="UP000199586">
    <property type="component" value="Unassembled WGS sequence"/>
</dbReference>
<dbReference type="AlphaFoldDB" id="A0A1I5QXE3"/>
<proteinExistence type="predicted"/>